<comment type="caution">
    <text evidence="3">The sequence shown here is derived from an EMBL/GenBank/DDBJ whole genome shotgun (WGS) entry which is preliminary data.</text>
</comment>
<dbReference type="GO" id="GO:0005634">
    <property type="term" value="C:nucleus"/>
    <property type="evidence" value="ECO:0007669"/>
    <property type="project" value="TreeGrafter"/>
</dbReference>
<feature type="compositionally biased region" description="Polar residues" evidence="1">
    <location>
        <begin position="621"/>
        <end position="634"/>
    </location>
</feature>
<reference evidence="3" key="1">
    <citation type="journal article" date="2023" name="G3 (Bethesda)">
        <title>A reference genome for the long-term kleptoplast-retaining sea slug Elysia crispata morphotype clarki.</title>
        <authorList>
            <person name="Eastman K.E."/>
            <person name="Pendleton A.L."/>
            <person name="Shaikh M.A."/>
            <person name="Suttiyut T."/>
            <person name="Ogas R."/>
            <person name="Tomko P."/>
            <person name="Gavelis G."/>
            <person name="Widhalm J.R."/>
            <person name="Wisecaver J.H."/>
        </authorList>
    </citation>
    <scope>NUCLEOTIDE SEQUENCE</scope>
    <source>
        <strain evidence="3">ECLA1</strain>
    </source>
</reference>
<dbReference type="InterPro" id="IPR001346">
    <property type="entry name" value="Interferon_reg_fact_DNA-bd_dom"/>
</dbReference>
<dbReference type="AlphaFoldDB" id="A0AAE1CZC8"/>
<evidence type="ECO:0000313" key="3">
    <source>
        <dbReference type="EMBL" id="KAK3747252.1"/>
    </source>
</evidence>
<dbReference type="GO" id="GO:0000981">
    <property type="term" value="F:DNA-binding transcription factor activity, RNA polymerase II-specific"/>
    <property type="evidence" value="ECO:0007669"/>
    <property type="project" value="TreeGrafter"/>
</dbReference>
<dbReference type="SMART" id="SM00348">
    <property type="entry name" value="IRF"/>
    <property type="match status" value="1"/>
</dbReference>
<dbReference type="PANTHER" id="PTHR11949">
    <property type="entry name" value="INTERFERON REGULATORY FACTOR"/>
    <property type="match status" value="1"/>
</dbReference>
<protein>
    <recommendedName>
        <fullName evidence="2">IRF tryptophan pentad repeat domain-containing protein</fullName>
    </recommendedName>
</protein>
<dbReference type="PROSITE" id="PS51507">
    <property type="entry name" value="IRF_2"/>
    <property type="match status" value="1"/>
</dbReference>
<sequence length="1059" mass="115574">MDLQPAETVEILSITSRGGRGSPGSSDADNKRSMSMHIDYDSLHLGDKDESGKLRRPVRPVDRQRMRPWLMELLDVGNVYGLNWTNRHQGVFQISWRHASRLGWNLETDGDVFERWARHTGIYKEGDPPEPKRWKANFRCALHSLHDVVELTTALERRGRNACRTYRFLHSSDERSVSRKRAKARKAKEYHRFERSPREEVVVQEVADPQQTPVYEFVTTKILANEDLEAATESESEEDAKHDRVIVQKLELKSDVAEEEIGLHHDHDYSVLPDKSQKTIVLRQGIGSIVLHKEVLGAPDGEIQLGEVQKSASNLDQLASAAVSTAGWNTVLAPGLSSSPGHDKNVKHKIKTKLSAKELAAARLLRAEDQRAAYSLKYLLTGNAEDAGEPSTISARQSKKRKAESLPDHHHPSISVGAEETVSTEATIDGDTVEMFSYVPPKASKVHRRTASPRILSGAKARRQRSKSEKTDSESTEPLMSSCLLLLEAATRLDNAEKDKSTDRVRTRGKGRGSARASMASASVRAGKIIDKHDSESDGDSESSSPNQDDDTMIITADQDLHRVLRKTLESLKNRNPKLQKQVEEPTITIDLAEDVWSESAELTDAVVVVSETEEVKGLFSGSNIEPESSNTSQEKSKEARSNIVEIQTDEHVQEFVEAVDTAVIEEAVIENVQDAEYVEMVLPGEEGVAYIDGDSVPSEIIIESVDSEQLISKDQSESANASTLVEHIPPGSILLQTGDGTPIGMIDAQGKLTAFQSPEARSVISILTSKMSAASSTQHQLAAGHSDDSPSSTDASATATSTIVAATSEVPPEASTSSSPLTQKSPQAGAQISAASSVVVKQEPLDEPSVSQSLVNTDTVVKIEKPDFTDQDSLSVQYANGSINGISSEADTANAHSSKGGVIQYLSHSLLEGLVSPFTFEGIMSNFKKSLQLYKASSSACPPESRKNIEFFPDAKLERLEDLSKSCIIQMCFTALKSEATQKVSTSRASSRPNQNKKITVLPGVQLPFQKQQALRTNSEVTYESKGVIDPTTPFSLGEIPLFASTKGDSDSMSPPSE</sequence>
<dbReference type="Gene3D" id="1.10.10.10">
    <property type="entry name" value="Winged helix-like DNA-binding domain superfamily/Winged helix DNA-binding domain"/>
    <property type="match status" value="1"/>
</dbReference>
<dbReference type="GO" id="GO:0002376">
    <property type="term" value="P:immune system process"/>
    <property type="evidence" value="ECO:0007669"/>
    <property type="project" value="TreeGrafter"/>
</dbReference>
<accession>A0AAE1CZC8</accession>
<dbReference type="GO" id="GO:0000978">
    <property type="term" value="F:RNA polymerase II cis-regulatory region sequence-specific DNA binding"/>
    <property type="evidence" value="ECO:0007669"/>
    <property type="project" value="TreeGrafter"/>
</dbReference>
<organism evidence="3 4">
    <name type="scientific">Elysia crispata</name>
    <name type="common">lettuce slug</name>
    <dbReference type="NCBI Taxonomy" id="231223"/>
    <lineage>
        <taxon>Eukaryota</taxon>
        <taxon>Metazoa</taxon>
        <taxon>Spiralia</taxon>
        <taxon>Lophotrochozoa</taxon>
        <taxon>Mollusca</taxon>
        <taxon>Gastropoda</taxon>
        <taxon>Heterobranchia</taxon>
        <taxon>Euthyneura</taxon>
        <taxon>Panpulmonata</taxon>
        <taxon>Sacoglossa</taxon>
        <taxon>Placobranchoidea</taxon>
        <taxon>Plakobranchidae</taxon>
        <taxon>Elysia</taxon>
    </lineage>
</organism>
<dbReference type="InterPro" id="IPR036388">
    <property type="entry name" value="WH-like_DNA-bd_sf"/>
</dbReference>
<dbReference type="EMBL" id="JAWDGP010006100">
    <property type="protein sequence ID" value="KAK3747252.1"/>
    <property type="molecule type" value="Genomic_DNA"/>
</dbReference>
<evidence type="ECO:0000259" key="2">
    <source>
        <dbReference type="PROSITE" id="PS51507"/>
    </source>
</evidence>
<feature type="region of interest" description="Disordered" evidence="1">
    <location>
        <begin position="620"/>
        <end position="640"/>
    </location>
</feature>
<evidence type="ECO:0000256" key="1">
    <source>
        <dbReference type="SAM" id="MobiDB-lite"/>
    </source>
</evidence>
<dbReference type="Proteomes" id="UP001283361">
    <property type="component" value="Unassembled WGS sequence"/>
</dbReference>
<feature type="region of interest" description="Disordered" evidence="1">
    <location>
        <begin position="778"/>
        <end position="829"/>
    </location>
</feature>
<feature type="compositionally biased region" description="Low complexity" evidence="1">
    <location>
        <begin position="514"/>
        <end position="527"/>
    </location>
</feature>
<feature type="compositionally biased region" description="Basic and acidic residues" evidence="1">
    <location>
        <begin position="495"/>
        <end position="506"/>
    </location>
</feature>
<dbReference type="Pfam" id="PF00605">
    <property type="entry name" value="IRF"/>
    <property type="match status" value="1"/>
</dbReference>
<feature type="region of interest" description="Disordered" evidence="1">
    <location>
        <begin position="12"/>
        <end position="33"/>
    </location>
</feature>
<dbReference type="PRINTS" id="PR00267">
    <property type="entry name" value="INTFRNREGFCT"/>
</dbReference>
<gene>
    <name evidence="3" type="ORF">RRG08_040646</name>
</gene>
<dbReference type="CDD" id="cd00103">
    <property type="entry name" value="IRF"/>
    <property type="match status" value="1"/>
</dbReference>
<proteinExistence type="predicted"/>
<feature type="compositionally biased region" description="Polar residues" evidence="1">
    <location>
        <begin position="815"/>
        <end position="829"/>
    </location>
</feature>
<dbReference type="PANTHER" id="PTHR11949:SF17">
    <property type="entry name" value="IRF TRYPTOPHAN PENTAD REPEAT DOMAIN-CONTAINING PROTEIN"/>
    <property type="match status" value="1"/>
</dbReference>
<feature type="region of interest" description="Disordered" evidence="1">
    <location>
        <begin position="495"/>
        <end position="552"/>
    </location>
</feature>
<feature type="region of interest" description="Disordered" evidence="1">
    <location>
        <begin position="385"/>
        <end position="422"/>
    </location>
</feature>
<feature type="domain" description="IRF tryptophan pentad repeat" evidence="2">
    <location>
        <begin position="63"/>
        <end position="170"/>
    </location>
</feature>
<dbReference type="SUPFAM" id="SSF46785">
    <property type="entry name" value="Winged helix' DNA-binding domain"/>
    <property type="match status" value="1"/>
</dbReference>
<dbReference type="InterPro" id="IPR036390">
    <property type="entry name" value="WH_DNA-bd_sf"/>
</dbReference>
<feature type="region of interest" description="Disordered" evidence="1">
    <location>
        <begin position="442"/>
        <end position="480"/>
    </location>
</feature>
<evidence type="ECO:0000313" key="4">
    <source>
        <dbReference type="Proteomes" id="UP001283361"/>
    </source>
</evidence>
<keyword evidence="4" id="KW-1185">Reference proteome</keyword>
<name>A0AAE1CZC8_9GAST</name>
<feature type="compositionally biased region" description="Low complexity" evidence="1">
    <location>
        <begin position="790"/>
        <end position="809"/>
    </location>
</feature>